<feature type="compositionally biased region" description="Basic residues" evidence="1">
    <location>
        <begin position="351"/>
        <end position="360"/>
    </location>
</feature>
<accession>G3U088</accession>
<feature type="compositionally biased region" description="Basic and acidic residues" evidence="1">
    <location>
        <begin position="81"/>
        <end position="96"/>
    </location>
</feature>
<feature type="compositionally biased region" description="Basic and acidic residues" evidence="1">
    <location>
        <begin position="319"/>
        <end position="337"/>
    </location>
</feature>
<dbReference type="Ensembl" id="ENSLAFT00000036538.1">
    <property type="protein sequence ID" value="ENSLAFP00000021246.1"/>
    <property type="gene ID" value="ENSLAFG00000010236.4"/>
</dbReference>
<dbReference type="PANTHER" id="PTHR13151">
    <property type="entry name" value="CBF1 INTERACTING COREPRESSOR CIR"/>
    <property type="match status" value="1"/>
</dbReference>
<evidence type="ECO:0000256" key="1">
    <source>
        <dbReference type="SAM" id="MobiDB-lite"/>
    </source>
</evidence>
<feature type="region of interest" description="Disordered" evidence="1">
    <location>
        <begin position="76"/>
        <end position="96"/>
    </location>
</feature>
<dbReference type="PANTHER" id="PTHR13151:SF2">
    <property type="entry name" value="COREPRESSOR INTERACTING WITH RBPJ 1"/>
    <property type="match status" value="1"/>
</dbReference>
<dbReference type="GeneTree" id="ENSGT00730000111135"/>
<reference evidence="3" key="3">
    <citation type="submission" date="2025-09" db="UniProtKB">
        <authorList>
            <consortium name="Ensembl"/>
        </authorList>
    </citation>
    <scope>IDENTIFICATION</scope>
    <source>
        <strain evidence="3">Isolate ISIS603380</strain>
    </source>
</reference>
<keyword evidence="4" id="KW-1185">Reference proteome</keyword>
<dbReference type="InterPro" id="IPR040014">
    <property type="entry name" value="CIR1"/>
</dbReference>
<proteinExistence type="predicted"/>
<feature type="domain" description="CBF1-interacting co-repressor CIR N-terminal" evidence="2">
    <location>
        <begin position="16"/>
        <end position="52"/>
    </location>
</feature>
<name>G3U088_LOXAF</name>
<feature type="compositionally biased region" description="Basic residues" evidence="1">
    <location>
        <begin position="380"/>
        <end position="400"/>
    </location>
</feature>
<reference evidence="3" key="2">
    <citation type="submission" date="2025-08" db="UniProtKB">
        <authorList>
            <consortium name="Ensembl"/>
        </authorList>
    </citation>
    <scope>IDENTIFICATION</scope>
    <source>
        <strain evidence="3">Isolate ISIS603380</strain>
    </source>
</reference>
<feature type="compositionally biased region" description="Basic and acidic residues" evidence="1">
    <location>
        <begin position="361"/>
        <end position="379"/>
    </location>
</feature>
<organism evidence="3 4">
    <name type="scientific">Loxodonta africana</name>
    <name type="common">African elephant</name>
    <dbReference type="NCBI Taxonomy" id="9785"/>
    <lineage>
        <taxon>Eukaryota</taxon>
        <taxon>Metazoa</taxon>
        <taxon>Chordata</taxon>
        <taxon>Craniata</taxon>
        <taxon>Vertebrata</taxon>
        <taxon>Euteleostomi</taxon>
        <taxon>Mammalia</taxon>
        <taxon>Eutheria</taxon>
        <taxon>Afrotheria</taxon>
        <taxon>Proboscidea</taxon>
        <taxon>Elephantidae</taxon>
        <taxon>Loxodonta</taxon>
    </lineage>
</organism>
<sequence length="426" mass="49814">MTKMVYVVNCKQQHFIFHKRKSDFLFNVWMAEQKISYDKKKQEELMQQYLKEQESYDNRLLMGDERVKNGLNFMYEAPPGAKKENKEKEETEGETEYKFEWQKGAPREKYAKDDMNIRDQPFGIQVRNVRCIKCHKWGHVNTDRECPLFGLSGINASSVPTDGSGPSMHPSELIAEMRNSGFALKRNVLGRNLTTNDPSQEYVASEGEEDPEVEFLKSLTTKQKQKLLRMLKFKVNMNSVKQTTSRINNNYLNYKINKANNVIISVTVFSQLQEIGSTSESSESSSESDKCLGYNNSDFEERDKSKKRKLYKELSSSHSNKEKDREKPRFLKQERSGKNSKWSHSSSDRKSKSHNYSPKKRGSERNERSSRSQSRDERSRRSRSRSHGSYKQREVRKRTQRSPSKERNRNNTSSHGTVIYRGEKMH</sequence>
<evidence type="ECO:0000259" key="2">
    <source>
        <dbReference type="SMART" id="SM01083"/>
    </source>
</evidence>
<feature type="region of interest" description="Disordered" evidence="1">
    <location>
        <begin position="277"/>
        <end position="426"/>
    </location>
</feature>
<dbReference type="AlphaFoldDB" id="G3U088"/>
<dbReference type="GO" id="GO:0003714">
    <property type="term" value="F:transcription corepressor activity"/>
    <property type="evidence" value="ECO:0007669"/>
    <property type="project" value="InterPro"/>
</dbReference>
<evidence type="ECO:0000313" key="4">
    <source>
        <dbReference type="Proteomes" id="UP000007646"/>
    </source>
</evidence>
<dbReference type="Proteomes" id="UP000007646">
    <property type="component" value="Unassembled WGS sequence"/>
</dbReference>
<protein>
    <submittedName>
        <fullName evidence="3">Corepressor interacting with RBPJ, CIR1</fullName>
    </submittedName>
</protein>
<dbReference type="Pfam" id="PF10197">
    <property type="entry name" value="Cir_N"/>
    <property type="match status" value="1"/>
</dbReference>
<dbReference type="SMART" id="SM01083">
    <property type="entry name" value="Cir_N"/>
    <property type="match status" value="1"/>
</dbReference>
<dbReference type="InterPro" id="IPR019339">
    <property type="entry name" value="CIR_N_dom"/>
</dbReference>
<reference evidence="3 4" key="1">
    <citation type="submission" date="2009-06" db="EMBL/GenBank/DDBJ databases">
        <title>The Genome Sequence of Loxodonta africana (African elephant).</title>
        <authorList>
            <person name="Di Palma F."/>
            <person name="Heiman D."/>
            <person name="Young S."/>
            <person name="Johnson J."/>
            <person name="Lander E.S."/>
            <person name="Lindblad-Toh K."/>
        </authorList>
    </citation>
    <scope>NUCLEOTIDE SEQUENCE [LARGE SCALE GENOMIC DNA]</scope>
    <source>
        <strain evidence="3 4">Isolate ISIS603380</strain>
    </source>
</reference>
<evidence type="ECO:0000313" key="3">
    <source>
        <dbReference type="Ensembl" id="ENSLAFP00000021246.1"/>
    </source>
</evidence>
<dbReference type="GO" id="GO:0005634">
    <property type="term" value="C:nucleus"/>
    <property type="evidence" value="ECO:0007669"/>
    <property type="project" value="TreeGrafter"/>
</dbReference>
<gene>
    <name evidence="3" type="primary">CIR1</name>
</gene>